<feature type="region of interest" description="Disordered" evidence="1">
    <location>
        <begin position="24"/>
        <end position="87"/>
    </location>
</feature>
<sequence>MKFATTLFTCVVVTLLTITEDASAGNRSSKKSFGRSSGRSFSNRSSQNKGNRSRSFSSHQNRNTSMKKFSTRQKFHAPQTKKFTPKYNYQSQFKKVTPKNSNFKGFHKTTNHKFTKDIKFPSSQNNMKRPFVKRPITNQKKDFSKIGKVNTKHPFKPQHKPDLHHNKHIKHKNFFHGHHGHHIGHHHGHNLWHRPWCHINVRPWCPPVCRPWYPVICEDPIIVPCQIISCEPVFINQIGVAVVAAPANTEKAQPERLALVAGQQFQLTAQGLGNEQGMVIIEINEMGLPAKIEKWEDTKLGFQTPQIGLGKATEAKMHIMNKKGQLLATLDVDLLPEQGSKGNQVVAN</sequence>
<dbReference type="RefSeq" id="WP_144985488.1">
    <property type="nucleotide sequence ID" value="NZ_CP037920.1"/>
</dbReference>
<dbReference type="Proteomes" id="UP000318704">
    <property type="component" value="Chromosome"/>
</dbReference>
<dbReference type="AlphaFoldDB" id="A0A517VVT4"/>
<evidence type="ECO:0000313" key="3">
    <source>
        <dbReference type="Proteomes" id="UP000318704"/>
    </source>
</evidence>
<accession>A0A517VVT4</accession>
<reference evidence="2 3" key="1">
    <citation type="submission" date="2019-03" db="EMBL/GenBank/DDBJ databases">
        <title>Deep-cultivation of Planctomycetes and their phenomic and genomic characterization uncovers novel biology.</title>
        <authorList>
            <person name="Wiegand S."/>
            <person name="Jogler M."/>
            <person name="Boedeker C."/>
            <person name="Pinto D."/>
            <person name="Vollmers J."/>
            <person name="Rivas-Marin E."/>
            <person name="Kohn T."/>
            <person name="Peeters S.H."/>
            <person name="Heuer A."/>
            <person name="Rast P."/>
            <person name="Oberbeckmann S."/>
            <person name="Bunk B."/>
            <person name="Jeske O."/>
            <person name="Meyerdierks A."/>
            <person name="Storesund J.E."/>
            <person name="Kallscheuer N."/>
            <person name="Luecker S."/>
            <person name="Lage O.M."/>
            <person name="Pohl T."/>
            <person name="Merkel B.J."/>
            <person name="Hornburger P."/>
            <person name="Mueller R.-W."/>
            <person name="Bruemmer F."/>
            <person name="Labrenz M."/>
            <person name="Spormann A.M."/>
            <person name="Op den Camp H."/>
            <person name="Overmann J."/>
            <person name="Amann R."/>
            <person name="Jetten M.S.M."/>
            <person name="Mascher T."/>
            <person name="Medema M.H."/>
            <person name="Devos D.P."/>
            <person name="Kaster A.-K."/>
            <person name="Ovreas L."/>
            <person name="Rohde M."/>
            <person name="Galperin M.Y."/>
            <person name="Jogler C."/>
        </authorList>
    </citation>
    <scope>NUCLEOTIDE SEQUENCE [LARGE SCALE GENOMIC DNA]</scope>
    <source>
        <strain evidence="2 3">V144</strain>
    </source>
</reference>
<evidence type="ECO:0000313" key="2">
    <source>
        <dbReference type="EMBL" id="QDT97107.1"/>
    </source>
</evidence>
<name>A0A517VVT4_9PLAN</name>
<evidence type="ECO:0000256" key="1">
    <source>
        <dbReference type="SAM" id="MobiDB-lite"/>
    </source>
</evidence>
<dbReference type="KEGG" id="gaw:V144x_25780"/>
<feature type="compositionally biased region" description="Polar residues" evidence="1">
    <location>
        <begin position="47"/>
        <end position="68"/>
    </location>
</feature>
<dbReference type="EMBL" id="CP037920">
    <property type="protein sequence ID" value="QDT97107.1"/>
    <property type="molecule type" value="Genomic_DNA"/>
</dbReference>
<proteinExistence type="predicted"/>
<gene>
    <name evidence="2" type="ORF">V144x_25780</name>
</gene>
<feature type="compositionally biased region" description="Low complexity" evidence="1">
    <location>
        <begin position="34"/>
        <end position="46"/>
    </location>
</feature>
<protein>
    <submittedName>
        <fullName evidence="2">Uncharacterized protein</fullName>
    </submittedName>
</protein>
<organism evidence="2 3">
    <name type="scientific">Gimesia aquarii</name>
    <dbReference type="NCBI Taxonomy" id="2527964"/>
    <lineage>
        <taxon>Bacteria</taxon>
        <taxon>Pseudomonadati</taxon>
        <taxon>Planctomycetota</taxon>
        <taxon>Planctomycetia</taxon>
        <taxon>Planctomycetales</taxon>
        <taxon>Planctomycetaceae</taxon>
        <taxon>Gimesia</taxon>
    </lineage>
</organism>